<evidence type="ECO:0000256" key="1">
    <source>
        <dbReference type="SAM" id="Phobius"/>
    </source>
</evidence>
<dbReference type="EMBL" id="GL379790">
    <property type="protein sequence ID" value="EGT49718.1"/>
    <property type="molecule type" value="Genomic_DNA"/>
</dbReference>
<organism evidence="3">
    <name type="scientific">Caenorhabditis brenneri</name>
    <name type="common">Nematode worm</name>
    <dbReference type="NCBI Taxonomy" id="135651"/>
    <lineage>
        <taxon>Eukaryota</taxon>
        <taxon>Metazoa</taxon>
        <taxon>Ecdysozoa</taxon>
        <taxon>Nematoda</taxon>
        <taxon>Chromadorea</taxon>
        <taxon>Rhabditida</taxon>
        <taxon>Rhabditina</taxon>
        <taxon>Rhabditomorpha</taxon>
        <taxon>Rhabditoidea</taxon>
        <taxon>Rhabditidae</taxon>
        <taxon>Peloderinae</taxon>
        <taxon>Caenorhabditis</taxon>
    </lineage>
</organism>
<accession>G0MDK4</accession>
<keyword evidence="1" id="KW-0812">Transmembrane</keyword>
<reference evidence="3" key="1">
    <citation type="submission" date="2011-07" db="EMBL/GenBank/DDBJ databases">
        <authorList>
            <consortium name="Caenorhabditis brenneri Sequencing and Analysis Consortium"/>
            <person name="Wilson R.K."/>
        </authorList>
    </citation>
    <scope>NUCLEOTIDE SEQUENCE [LARGE SCALE GENOMIC DNA]</scope>
    <source>
        <strain evidence="3">PB2801</strain>
    </source>
</reference>
<evidence type="ECO:0000313" key="2">
    <source>
        <dbReference type="EMBL" id="EGT49718.1"/>
    </source>
</evidence>
<keyword evidence="3" id="KW-1185">Reference proteome</keyword>
<protein>
    <submittedName>
        <fullName evidence="2">Uncharacterized protein</fullName>
    </submittedName>
</protein>
<feature type="transmembrane region" description="Helical" evidence="1">
    <location>
        <begin position="78"/>
        <end position="99"/>
    </location>
</feature>
<keyword evidence="1" id="KW-1133">Transmembrane helix</keyword>
<dbReference type="HOGENOM" id="CLU_1950684_0_0_1"/>
<sequence>MPTILEYMKMHMVRNPGAFTAAIRAANNLSTDEQHLEVVVARECDKFFETEEYWSGSIDYAGYVVCCEWLEYCWVSRFWVFIAGLVVVIVISIFVYAYYSIFCSRSQRRTKNSARAFANPTFELNELSN</sequence>
<dbReference type="Proteomes" id="UP000008068">
    <property type="component" value="Unassembled WGS sequence"/>
</dbReference>
<gene>
    <name evidence="2" type="ORF">CAEBREN_00090</name>
</gene>
<evidence type="ECO:0000313" key="3">
    <source>
        <dbReference type="Proteomes" id="UP000008068"/>
    </source>
</evidence>
<dbReference type="InParanoid" id="G0MDK4"/>
<dbReference type="AlphaFoldDB" id="G0MDK4"/>
<name>G0MDK4_CAEBE</name>
<proteinExistence type="predicted"/>
<keyword evidence="1" id="KW-0472">Membrane</keyword>